<protein>
    <submittedName>
        <fullName evidence="4">15-hydroxyprostaglandin dehydrogenase [NAD(+)]-like</fullName>
    </submittedName>
</protein>
<dbReference type="InterPro" id="IPR002347">
    <property type="entry name" value="SDR_fam"/>
</dbReference>
<comment type="similarity">
    <text evidence="1">Belongs to the short-chain dehydrogenases/reductases (SDR) family.</text>
</comment>
<proteinExistence type="inferred from homology"/>
<dbReference type="GeneID" id="108560810"/>
<name>A0ABM1MHE2_NICVS</name>
<dbReference type="PANTHER" id="PTHR44229:SF8">
    <property type="entry name" value="ALCOHOL DEHYDROGENASE-RELATED"/>
    <property type="match status" value="1"/>
</dbReference>
<dbReference type="SUPFAM" id="SSF51735">
    <property type="entry name" value="NAD(P)-binding Rossmann-fold domains"/>
    <property type="match status" value="1"/>
</dbReference>
<accession>A0ABM1MHE2</accession>
<evidence type="ECO:0000256" key="1">
    <source>
        <dbReference type="ARBA" id="ARBA00006484"/>
    </source>
</evidence>
<keyword evidence="3" id="KW-1185">Reference proteome</keyword>
<keyword evidence="2" id="KW-0560">Oxidoreductase</keyword>
<dbReference type="PRINTS" id="PR00081">
    <property type="entry name" value="GDHRDH"/>
</dbReference>
<evidence type="ECO:0000256" key="2">
    <source>
        <dbReference type="ARBA" id="ARBA00023002"/>
    </source>
</evidence>
<reference evidence="4" key="1">
    <citation type="submission" date="2025-08" db="UniProtKB">
        <authorList>
            <consortium name="RefSeq"/>
        </authorList>
    </citation>
    <scope>IDENTIFICATION</scope>
    <source>
        <tissue evidence="4">Whole Larva</tissue>
    </source>
</reference>
<evidence type="ECO:0000313" key="3">
    <source>
        <dbReference type="Proteomes" id="UP000695000"/>
    </source>
</evidence>
<dbReference type="Proteomes" id="UP000695000">
    <property type="component" value="Unplaced"/>
</dbReference>
<evidence type="ECO:0000313" key="4">
    <source>
        <dbReference type="RefSeq" id="XP_017773992.1"/>
    </source>
</evidence>
<dbReference type="InterPro" id="IPR036291">
    <property type="entry name" value="NAD(P)-bd_dom_sf"/>
</dbReference>
<dbReference type="Gene3D" id="3.40.50.720">
    <property type="entry name" value="NAD(P)-binding Rossmann-like Domain"/>
    <property type="match status" value="1"/>
</dbReference>
<sequence length="283" mass="31734">MPPIFSKWFKSKDNFIAETMFPISEKVALVTGALGGIGQEYIRALLQNNIKGVALVDINDACAEKFIEDLKKCFRGQRLFFIKADVTDLQQLEDAYKKTIDHFHHLDIVVNNAGVLDERNFERTLNINLIATIRSTYLAFNKYLKDFKGGDEAVVVNTSSIVGLMPYDCIPTYSLTKRGVITLGMVMGTKGHYERTKVKIITICPGGTETPMLDMYSDMPDELAEMSEGLMNESTFQSPEFLGKGLIKILHEATNGSVWICQNCQPATQVHIEKNNVLLKSKH</sequence>
<organism evidence="3 4">
    <name type="scientific">Nicrophorus vespilloides</name>
    <name type="common">Boreal carrion beetle</name>
    <dbReference type="NCBI Taxonomy" id="110193"/>
    <lineage>
        <taxon>Eukaryota</taxon>
        <taxon>Metazoa</taxon>
        <taxon>Ecdysozoa</taxon>
        <taxon>Arthropoda</taxon>
        <taxon>Hexapoda</taxon>
        <taxon>Insecta</taxon>
        <taxon>Pterygota</taxon>
        <taxon>Neoptera</taxon>
        <taxon>Endopterygota</taxon>
        <taxon>Coleoptera</taxon>
        <taxon>Polyphaga</taxon>
        <taxon>Staphyliniformia</taxon>
        <taxon>Silphidae</taxon>
        <taxon>Nicrophorinae</taxon>
        <taxon>Nicrophorus</taxon>
    </lineage>
</organism>
<gene>
    <name evidence="4" type="primary">LOC108560810</name>
</gene>
<dbReference type="Pfam" id="PF00106">
    <property type="entry name" value="adh_short"/>
    <property type="match status" value="1"/>
</dbReference>
<dbReference type="RefSeq" id="XP_017773992.1">
    <property type="nucleotide sequence ID" value="XM_017918503.1"/>
</dbReference>
<dbReference type="PANTHER" id="PTHR44229">
    <property type="entry name" value="15-HYDROXYPROSTAGLANDIN DEHYDROGENASE [NAD(+)]"/>
    <property type="match status" value="1"/>
</dbReference>